<name>A0A1R3KIJ5_9ROSI</name>
<proteinExistence type="predicted"/>
<dbReference type="AlphaFoldDB" id="A0A1R3KIJ5"/>
<keyword evidence="3" id="KW-1185">Reference proteome</keyword>
<accession>A0A1R3KIJ5</accession>
<evidence type="ECO:0000256" key="1">
    <source>
        <dbReference type="SAM" id="MobiDB-lite"/>
    </source>
</evidence>
<evidence type="ECO:0000313" key="2">
    <source>
        <dbReference type="EMBL" id="OMP06874.1"/>
    </source>
</evidence>
<feature type="region of interest" description="Disordered" evidence="1">
    <location>
        <begin position="1"/>
        <end position="21"/>
    </location>
</feature>
<dbReference type="EMBL" id="AWUE01013473">
    <property type="protein sequence ID" value="OMP06874.1"/>
    <property type="molecule type" value="Genomic_DNA"/>
</dbReference>
<gene>
    <name evidence="2" type="ORF">COLO4_07829</name>
</gene>
<reference evidence="3" key="1">
    <citation type="submission" date="2013-09" db="EMBL/GenBank/DDBJ databases">
        <title>Corchorus olitorius genome sequencing.</title>
        <authorList>
            <person name="Alam M."/>
            <person name="Haque M.S."/>
            <person name="Islam M.S."/>
            <person name="Emdad E.M."/>
            <person name="Islam M.M."/>
            <person name="Ahmed B."/>
            <person name="Halim A."/>
            <person name="Hossen Q.M.M."/>
            <person name="Hossain M.Z."/>
            <person name="Ahmed R."/>
            <person name="Khan M.M."/>
            <person name="Islam R."/>
            <person name="Rashid M.M."/>
            <person name="Khan S.A."/>
            <person name="Rahman M.S."/>
            <person name="Alam M."/>
            <person name="Yahiya A.S."/>
            <person name="Khan M.S."/>
            <person name="Azam M.S."/>
            <person name="Haque T."/>
            <person name="Lashkar M.Z.H."/>
            <person name="Akhand A.I."/>
            <person name="Morshed G."/>
            <person name="Roy S."/>
            <person name="Uddin K.S."/>
            <person name="Rabeya T."/>
            <person name="Hossain A.S."/>
            <person name="Chowdhury A."/>
            <person name="Snigdha A.R."/>
            <person name="Mortoza M.S."/>
            <person name="Matin S.A."/>
            <person name="Hoque S.M.E."/>
            <person name="Islam M.K."/>
            <person name="Roy D.K."/>
            <person name="Haider R."/>
            <person name="Moosa M.M."/>
            <person name="Elias S.M."/>
            <person name="Hasan A.M."/>
            <person name="Jahan S."/>
            <person name="Shafiuddin M."/>
            <person name="Mahmood N."/>
            <person name="Shommy N.S."/>
        </authorList>
    </citation>
    <scope>NUCLEOTIDE SEQUENCE [LARGE SCALE GENOMIC DNA]</scope>
    <source>
        <strain evidence="3">cv. O-4</strain>
    </source>
</reference>
<comment type="caution">
    <text evidence="2">The sequence shown here is derived from an EMBL/GenBank/DDBJ whole genome shotgun (WGS) entry which is preliminary data.</text>
</comment>
<sequence>MEDSRNRCEGPSPEQNRGISNPVHYFSFGFAKFLFSSVNATGKVRNANPNSGTYIGLSLRSS</sequence>
<protein>
    <submittedName>
        <fullName evidence="2">Calcium pump1</fullName>
    </submittedName>
</protein>
<evidence type="ECO:0000313" key="3">
    <source>
        <dbReference type="Proteomes" id="UP000187203"/>
    </source>
</evidence>
<dbReference type="Proteomes" id="UP000187203">
    <property type="component" value="Unassembled WGS sequence"/>
</dbReference>
<organism evidence="2 3">
    <name type="scientific">Corchorus olitorius</name>
    <dbReference type="NCBI Taxonomy" id="93759"/>
    <lineage>
        <taxon>Eukaryota</taxon>
        <taxon>Viridiplantae</taxon>
        <taxon>Streptophyta</taxon>
        <taxon>Embryophyta</taxon>
        <taxon>Tracheophyta</taxon>
        <taxon>Spermatophyta</taxon>
        <taxon>Magnoliopsida</taxon>
        <taxon>eudicotyledons</taxon>
        <taxon>Gunneridae</taxon>
        <taxon>Pentapetalae</taxon>
        <taxon>rosids</taxon>
        <taxon>malvids</taxon>
        <taxon>Malvales</taxon>
        <taxon>Malvaceae</taxon>
        <taxon>Grewioideae</taxon>
        <taxon>Apeibeae</taxon>
        <taxon>Corchorus</taxon>
    </lineage>
</organism>